<dbReference type="InterPro" id="IPR025669">
    <property type="entry name" value="AAA_dom"/>
</dbReference>
<evidence type="ECO:0000259" key="1">
    <source>
        <dbReference type="Pfam" id="PF13614"/>
    </source>
</evidence>
<dbReference type="Pfam" id="PF13614">
    <property type="entry name" value="AAA_31"/>
    <property type="match status" value="1"/>
</dbReference>
<dbReference type="SUPFAM" id="SSF52540">
    <property type="entry name" value="P-loop containing nucleoside triphosphate hydrolases"/>
    <property type="match status" value="1"/>
</dbReference>
<dbReference type="AlphaFoldDB" id="A0A1G6ZVC2"/>
<dbReference type="InterPro" id="IPR027417">
    <property type="entry name" value="P-loop_NTPase"/>
</dbReference>
<evidence type="ECO:0000313" key="2">
    <source>
        <dbReference type="EMBL" id="SDE06502.1"/>
    </source>
</evidence>
<accession>A0A1G6ZVC2</accession>
<dbReference type="Proteomes" id="UP000199603">
    <property type="component" value="Unassembled WGS sequence"/>
</dbReference>
<dbReference type="RefSeq" id="WP_176764254.1">
    <property type="nucleotide sequence ID" value="NZ_FNAG01000016.1"/>
</dbReference>
<dbReference type="PANTHER" id="PTHR13696:SF99">
    <property type="entry name" value="COBYRINIC ACID AC-DIAMIDE SYNTHASE"/>
    <property type="match status" value="1"/>
</dbReference>
<proteinExistence type="predicted"/>
<gene>
    <name evidence="2" type="ORF">SAMN04488509_11610</name>
</gene>
<keyword evidence="3" id="KW-1185">Reference proteome</keyword>
<name>A0A1G6ZVC2_9GAMM</name>
<dbReference type="STRING" id="265719.SAMN04488509_11610"/>
<reference evidence="2 3" key="1">
    <citation type="submission" date="2016-10" db="EMBL/GenBank/DDBJ databases">
        <authorList>
            <person name="de Groot N.N."/>
        </authorList>
    </citation>
    <scope>NUCLEOTIDE SEQUENCE [LARGE SCALE GENOMIC DNA]</scope>
    <source>
        <strain evidence="2 3">DSM 16957</strain>
    </source>
</reference>
<dbReference type="Gene3D" id="3.40.50.300">
    <property type="entry name" value="P-loop containing nucleotide triphosphate hydrolases"/>
    <property type="match status" value="1"/>
</dbReference>
<sequence>MILTVGNNKGGVGKTALAAHLVFRAAEQLRVLAVDLDGQANLTATLIERSEKRGHDGSDLLFTGDEAPQPMRTPDPNIDLLPAGKGLNSTDRLNLSAAFEAIGHLKKLAGTYDLVVIDTPPAIGLRMTAALACARQVVVPLVPESYSVDGVSAVLAEIASIAENLNTAMRPAQFVLNLVNPQARQHRRIGEQISERFPVVQPWLNRSVAVAEALAERRPVWKRPTSTKAAQQWRALTGRLLVEQGLLREV</sequence>
<dbReference type="PANTHER" id="PTHR13696">
    <property type="entry name" value="P-LOOP CONTAINING NUCLEOSIDE TRIPHOSPHATE HYDROLASE"/>
    <property type="match status" value="1"/>
</dbReference>
<evidence type="ECO:0000313" key="3">
    <source>
        <dbReference type="Proteomes" id="UP000199603"/>
    </source>
</evidence>
<feature type="domain" description="AAA" evidence="1">
    <location>
        <begin position="2"/>
        <end position="169"/>
    </location>
</feature>
<dbReference type="CDD" id="cd02042">
    <property type="entry name" value="ParAB_family"/>
    <property type="match status" value="1"/>
</dbReference>
<organism evidence="2 3">
    <name type="scientific">Aquimonas voraii</name>
    <dbReference type="NCBI Taxonomy" id="265719"/>
    <lineage>
        <taxon>Bacteria</taxon>
        <taxon>Pseudomonadati</taxon>
        <taxon>Pseudomonadota</taxon>
        <taxon>Gammaproteobacteria</taxon>
        <taxon>Lysobacterales</taxon>
        <taxon>Lysobacteraceae</taxon>
        <taxon>Aquimonas</taxon>
    </lineage>
</organism>
<dbReference type="InterPro" id="IPR050678">
    <property type="entry name" value="DNA_Partitioning_ATPase"/>
</dbReference>
<protein>
    <submittedName>
        <fullName evidence="2">Chromosome partitioning protein</fullName>
    </submittedName>
</protein>
<dbReference type="EMBL" id="FNAG01000016">
    <property type="protein sequence ID" value="SDE06502.1"/>
    <property type="molecule type" value="Genomic_DNA"/>
</dbReference>